<dbReference type="Pfam" id="PF00762">
    <property type="entry name" value="Ferrochelatase"/>
    <property type="match status" value="1"/>
</dbReference>
<dbReference type="NCBIfam" id="NF000689">
    <property type="entry name" value="PRK00035.2-1"/>
    <property type="match status" value="1"/>
</dbReference>
<keyword evidence="7" id="KW-0963">Cytoplasm</keyword>
<evidence type="ECO:0000256" key="7">
    <source>
        <dbReference type="HAMAP-Rule" id="MF_00323"/>
    </source>
</evidence>
<dbReference type="Gene3D" id="3.40.50.1400">
    <property type="match status" value="2"/>
</dbReference>
<keyword evidence="7" id="KW-0479">Metal-binding</keyword>
<feature type="binding site" evidence="7">
    <location>
        <position position="209"/>
    </location>
    <ligand>
        <name>Fe(2+)</name>
        <dbReference type="ChEBI" id="CHEBI:29033"/>
    </ligand>
</feature>
<evidence type="ECO:0000256" key="1">
    <source>
        <dbReference type="ARBA" id="ARBA00004744"/>
    </source>
</evidence>
<comment type="caution">
    <text evidence="10">The sequence shown here is derived from an EMBL/GenBank/DDBJ whole genome shotgun (WGS) entry which is preliminary data.</text>
</comment>
<dbReference type="RefSeq" id="WP_300962833.1">
    <property type="nucleotide sequence ID" value="NZ_JAUHJR010000014.1"/>
</dbReference>
<evidence type="ECO:0000256" key="5">
    <source>
        <dbReference type="ARBA" id="ARBA00023244"/>
    </source>
</evidence>
<dbReference type="InterPro" id="IPR033659">
    <property type="entry name" value="Ferrochelatase_N"/>
</dbReference>
<dbReference type="InterPro" id="IPR033644">
    <property type="entry name" value="Ferrochelatase_C"/>
</dbReference>
<gene>
    <name evidence="7" type="primary">cpfC</name>
    <name evidence="10" type="ORF">QWY29_19260</name>
</gene>
<sequence length="393" mass="42312">MSSPGPAAETTAETTPENTVGTTPDTSPYDALLLVSFGGPEGPDDVVPFLENVTRGRGIPRERLEQVGEHYYLFGGKSPINDQNRAFLADLRADLAAAGVDLPVYWGNRNWDPYLTDTLAQMAADGVQRAACFMTSAYSSWSSCRQYRENLFAAVDGLPEGAPAPKLDKLRHYFNHPGFVEPVVDATLAALADLPDDVRDGAHLAFVTHSIPTQMNDASGPPEQGGGAYVRQHLDVAGVIADRVREETGREHPHELVYCSRSGAPHIPWLEPDVNDHLAALKEQGASAVVMVPVGFVSDHMEVIYDLDTEAMATAEELGLPARRAGTAGTDPRFVRAVRDLVLERAAAERGEPVERPALGATGPMWDRCPVGCCANPRGAVPTLTGEREPIDQ</sequence>
<organism evidence="10 11">
    <name type="scientific">Nocardioides abyssi</name>
    <dbReference type="NCBI Taxonomy" id="3058370"/>
    <lineage>
        <taxon>Bacteria</taxon>
        <taxon>Bacillati</taxon>
        <taxon>Actinomycetota</taxon>
        <taxon>Actinomycetes</taxon>
        <taxon>Propionibacteriales</taxon>
        <taxon>Nocardioidaceae</taxon>
        <taxon>Nocardioides</taxon>
    </lineage>
</organism>
<feature type="binding site" evidence="7">
    <location>
        <position position="147"/>
    </location>
    <ligand>
        <name>Fe-coproporphyrin III</name>
        <dbReference type="ChEBI" id="CHEBI:68438"/>
    </ligand>
</feature>
<evidence type="ECO:0000256" key="6">
    <source>
        <dbReference type="ARBA" id="ARBA00024536"/>
    </source>
</evidence>
<evidence type="ECO:0000256" key="9">
    <source>
        <dbReference type="SAM" id="MobiDB-lite"/>
    </source>
</evidence>
<evidence type="ECO:0000256" key="2">
    <source>
        <dbReference type="ARBA" id="ARBA00023004"/>
    </source>
</evidence>
<evidence type="ECO:0000313" key="10">
    <source>
        <dbReference type="EMBL" id="MDN4163517.1"/>
    </source>
</evidence>
<proteinExistence type="inferred from homology"/>
<feature type="region of interest" description="Disordered" evidence="9">
    <location>
        <begin position="1"/>
        <end position="26"/>
    </location>
</feature>
<dbReference type="Proteomes" id="UP001168537">
    <property type="component" value="Unassembled WGS sequence"/>
</dbReference>
<feature type="binding site" evidence="7">
    <location>
        <position position="302"/>
    </location>
    <ligand>
        <name>Fe(2+)</name>
        <dbReference type="ChEBI" id="CHEBI:29033"/>
    </ligand>
</feature>
<dbReference type="HAMAP" id="MF_00323">
    <property type="entry name" value="Ferrochelatase"/>
    <property type="match status" value="1"/>
</dbReference>
<evidence type="ECO:0000256" key="3">
    <source>
        <dbReference type="ARBA" id="ARBA00023133"/>
    </source>
</evidence>
<protein>
    <recommendedName>
        <fullName evidence="7">Coproporphyrin III ferrochelatase</fullName>
        <ecNumber evidence="7">4.99.1.9</ecNumber>
    </recommendedName>
</protein>
<comment type="pathway">
    <text evidence="1 7">Porphyrin-containing compound metabolism; protoheme biosynthesis.</text>
</comment>
<evidence type="ECO:0000313" key="11">
    <source>
        <dbReference type="Proteomes" id="UP001168537"/>
    </source>
</evidence>
<keyword evidence="2 7" id="KW-0408">Iron</keyword>
<evidence type="ECO:0000256" key="8">
    <source>
        <dbReference type="RuleBase" id="RU004185"/>
    </source>
</evidence>
<dbReference type="EC" id="4.99.1.9" evidence="7"/>
<dbReference type="PANTHER" id="PTHR11108">
    <property type="entry name" value="FERROCHELATASE"/>
    <property type="match status" value="1"/>
</dbReference>
<keyword evidence="5 7" id="KW-0627">Porphyrin biosynthesis</keyword>
<dbReference type="SUPFAM" id="SSF53800">
    <property type="entry name" value="Chelatase"/>
    <property type="match status" value="1"/>
</dbReference>
<dbReference type="CDD" id="cd03411">
    <property type="entry name" value="Ferrochelatase_N"/>
    <property type="match status" value="1"/>
</dbReference>
<comment type="function">
    <text evidence="7">Involved in coproporphyrin-dependent heme b biosynthesis. Catalyzes the insertion of ferrous iron into coproporphyrin III to form Fe-coproporphyrin III.</text>
</comment>
<dbReference type="EMBL" id="JAUHJR010000014">
    <property type="protein sequence ID" value="MDN4163517.1"/>
    <property type="molecule type" value="Genomic_DNA"/>
</dbReference>
<comment type="caution">
    <text evidence="7">Lacks conserved residue(s) required for the propagation of feature annotation.</text>
</comment>
<comment type="subcellular location">
    <subcellularLocation>
        <location evidence="7">Cytoplasm</location>
    </subcellularLocation>
</comment>
<evidence type="ECO:0000256" key="4">
    <source>
        <dbReference type="ARBA" id="ARBA00023239"/>
    </source>
</evidence>
<dbReference type="PANTHER" id="PTHR11108:SF1">
    <property type="entry name" value="FERROCHELATASE, MITOCHONDRIAL"/>
    <property type="match status" value="1"/>
</dbReference>
<dbReference type="InterPro" id="IPR001015">
    <property type="entry name" value="Ferrochelatase"/>
</dbReference>
<reference evidence="10" key="1">
    <citation type="submission" date="2023-06" db="EMBL/GenBank/DDBJ databases">
        <title>Draft genome sequence of Nocardioides sp. SOB72.</title>
        <authorList>
            <person name="Zhang G."/>
        </authorList>
    </citation>
    <scope>NUCLEOTIDE SEQUENCE</scope>
    <source>
        <strain evidence="10">SOB72</strain>
    </source>
</reference>
<accession>A0ABT8EZC8</accession>
<name>A0ABT8EZC8_9ACTN</name>
<comment type="catalytic activity">
    <reaction evidence="6">
        <text>Fe-coproporphyrin III + 2 H(+) = coproporphyrin III + Fe(2+)</text>
        <dbReference type="Rhea" id="RHEA:49572"/>
        <dbReference type="ChEBI" id="CHEBI:15378"/>
        <dbReference type="ChEBI" id="CHEBI:29033"/>
        <dbReference type="ChEBI" id="CHEBI:68438"/>
        <dbReference type="ChEBI" id="CHEBI:131725"/>
        <dbReference type="EC" id="4.99.1.9"/>
    </reaction>
    <physiologicalReaction direction="right-to-left" evidence="6">
        <dbReference type="Rhea" id="RHEA:49574"/>
    </physiologicalReaction>
</comment>
<dbReference type="CDD" id="cd00419">
    <property type="entry name" value="Ferrochelatase_C"/>
    <property type="match status" value="1"/>
</dbReference>
<keyword evidence="3 7" id="KW-0350">Heme biosynthesis</keyword>
<feature type="binding site" evidence="7">
    <location>
        <position position="78"/>
    </location>
    <ligand>
        <name>Fe-coproporphyrin III</name>
        <dbReference type="ChEBI" id="CHEBI:68438"/>
    </ligand>
</feature>
<keyword evidence="4 7" id="KW-0456">Lyase</keyword>
<comment type="similarity">
    <text evidence="7 8">Belongs to the ferrochelatase family.</text>
</comment>
<keyword evidence="11" id="KW-1185">Reference proteome</keyword>